<organism evidence="13 14">
    <name type="scientific">Penicillium salamii</name>
    <dbReference type="NCBI Taxonomy" id="1612424"/>
    <lineage>
        <taxon>Eukaryota</taxon>
        <taxon>Fungi</taxon>
        <taxon>Dikarya</taxon>
        <taxon>Ascomycota</taxon>
        <taxon>Pezizomycotina</taxon>
        <taxon>Eurotiomycetes</taxon>
        <taxon>Eurotiomycetidae</taxon>
        <taxon>Eurotiales</taxon>
        <taxon>Aspergillaceae</taxon>
        <taxon>Penicillium</taxon>
    </lineage>
</organism>
<dbReference type="Gene3D" id="3.40.50.300">
    <property type="entry name" value="P-loop containing nucleotide triphosphate hydrolases"/>
    <property type="match status" value="1"/>
</dbReference>
<dbReference type="FunFam" id="3.40.50.300:FF:000464">
    <property type="entry name" value="GTP-binding protein ypt5"/>
    <property type="match status" value="1"/>
</dbReference>
<gene>
    <name evidence="13" type="ORF">PSALAMII_LOCUS7542</name>
</gene>
<comment type="similarity">
    <text evidence="2">Belongs to the small GTPase superfamily. Rab family.</text>
</comment>
<dbReference type="EMBL" id="CAJVPD010000252">
    <property type="protein sequence ID" value="CAG8399652.1"/>
    <property type="molecule type" value="Genomic_DNA"/>
</dbReference>
<evidence type="ECO:0000256" key="3">
    <source>
        <dbReference type="ARBA" id="ARBA00022448"/>
    </source>
</evidence>
<dbReference type="GO" id="GO:0003924">
    <property type="term" value="F:GTPase activity"/>
    <property type="evidence" value="ECO:0007669"/>
    <property type="project" value="InterPro"/>
</dbReference>
<dbReference type="GO" id="GO:0016192">
    <property type="term" value="P:vesicle-mediated transport"/>
    <property type="evidence" value="ECO:0007669"/>
    <property type="project" value="UniProtKB-ARBA"/>
</dbReference>
<proteinExistence type="inferred from homology"/>
<dbReference type="InterPro" id="IPR027417">
    <property type="entry name" value="P-loop_NTPase"/>
</dbReference>
<keyword evidence="5" id="KW-0547">Nucleotide-binding</keyword>
<dbReference type="PROSITE" id="PS51419">
    <property type="entry name" value="RAB"/>
    <property type="match status" value="1"/>
</dbReference>
<keyword evidence="10" id="KW-0636">Prenylation</keyword>
<evidence type="ECO:0000256" key="12">
    <source>
        <dbReference type="SAM" id="Phobius"/>
    </source>
</evidence>
<dbReference type="InterPro" id="IPR001806">
    <property type="entry name" value="Small_GTPase"/>
</dbReference>
<dbReference type="GO" id="GO:0005886">
    <property type="term" value="C:plasma membrane"/>
    <property type="evidence" value="ECO:0007669"/>
    <property type="project" value="UniProtKB-SubCell"/>
</dbReference>
<evidence type="ECO:0000256" key="7">
    <source>
        <dbReference type="ARBA" id="ARBA00023134"/>
    </source>
</evidence>
<evidence type="ECO:0000256" key="10">
    <source>
        <dbReference type="ARBA" id="ARBA00023289"/>
    </source>
</evidence>
<sequence>MHSGQARATLVNPATPPRCPCGWAFRHLFPSAFDFTNPLDLPSFLLVSVILGYLTCLIFVSCSTFIRLSSWLPGNQQEPARAQDSLSSSWCFSDQFDDYRESTIGAAFLTQTISLDESTTVKFEIWDTAGQERYKSLAPMYYRNANCAVVVYDITQASSLDKAKSWVKELQRQANENIVIALAGNKLDLVTESPDKRAIPEADAEAYAREAGLLFFETSAKSSTNVKELFTAIAKKLPLEQAGTRNMRTAPRPGVDLRPEAPGTQGAGACNC</sequence>
<evidence type="ECO:0000256" key="9">
    <source>
        <dbReference type="ARBA" id="ARBA00023288"/>
    </source>
</evidence>
<dbReference type="OrthoDB" id="3055998at2759"/>
<evidence type="ECO:0000256" key="5">
    <source>
        <dbReference type="ARBA" id="ARBA00022741"/>
    </source>
</evidence>
<keyword evidence="8 12" id="KW-0472">Membrane</keyword>
<keyword evidence="12" id="KW-1133">Transmembrane helix</keyword>
<dbReference type="GO" id="GO:0015031">
    <property type="term" value="P:protein transport"/>
    <property type="evidence" value="ECO:0007669"/>
    <property type="project" value="UniProtKB-KW"/>
</dbReference>
<keyword evidence="9" id="KW-0449">Lipoprotein</keyword>
<evidence type="ECO:0000256" key="4">
    <source>
        <dbReference type="ARBA" id="ARBA00022475"/>
    </source>
</evidence>
<dbReference type="GO" id="GO:0005525">
    <property type="term" value="F:GTP binding"/>
    <property type="evidence" value="ECO:0007669"/>
    <property type="project" value="UniProtKB-KW"/>
</dbReference>
<dbReference type="SUPFAM" id="SSF52540">
    <property type="entry name" value="P-loop containing nucleoside triphosphate hydrolases"/>
    <property type="match status" value="1"/>
</dbReference>
<dbReference type="SMART" id="SM00176">
    <property type="entry name" value="RAN"/>
    <property type="match status" value="1"/>
</dbReference>
<comment type="caution">
    <text evidence="13">The sequence shown here is derived from an EMBL/GenBank/DDBJ whole genome shotgun (WGS) entry which is preliminary data.</text>
</comment>
<keyword evidence="12" id="KW-0812">Transmembrane</keyword>
<dbReference type="PRINTS" id="PR00449">
    <property type="entry name" value="RASTRNSFRMNG"/>
</dbReference>
<dbReference type="InterPro" id="IPR005225">
    <property type="entry name" value="Small_GTP-bd"/>
</dbReference>
<feature type="transmembrane region" description="Helical" evidence="12">
    <location>
        <begin position="44"/>
        <end position="66"/>
    </location>
</feature>
<evidence type="ECO:0000256" key="2">
    <source>
        <dbReference type="ARBA" id="ARBA00006270"/>
    </source>
</evidence>
<comment type="subcellular location">
    <subcellularLocation>
        <location evidence="1">Cell membrane</location>
        <topology evidence="1">Lipid-anchor</topology>
        <orientation evidence="1">Cytoplasmic side</orientation>
    </subcellularLocation>
</comment>
<evidence type="ECO:0000313" key="14">
    <source>
        <dbReference type="Proteomes" id="UP001152592"/>
    </source>
</evidence>
<reference evidence="13" key="1">
    <citation type="submission" date="2021-07" db="EMBL/GenBank/DDBJ databases">
        <authorList>
            <person name="Branca A.L. A."/>
        </authorList>
    </citation>
    <scope>NUCLEOTIDE SEQUENCE</scope>
</reference>
<accession>A0A9W4NRW4</accession>
<dbReference type="Pfam" id="PF00071">
    <property type="entry name" value="Ras"/>
    <property type="match status" value="1"/>
</dbReference>
<name>A0A9W4NRW4_9EURO</name>
<evidence type="ECO:0008006" key="15">
    <source>
        <dbReference type="Google" id="ProtNLM"/>
    </source>
</evidence>
<dbReference type="PANTHER" id="PTHR47978">
    <property type="match status" value="1"/>
</dbReference>
<dbReference type="SMART" id="SM00173">
    <property type="entry name" value="RAS"/>
    <property type="match status" value="1"/>
</dbReference>
<dbReference type="PROSITE" id="PS51421">
    <property type="entry name" value="RAS"/>
    <property type="match status" value="1"/>
</dbReference>
<evidence type="ECO:0000256" key="1">
    <source>
        <dbReference type="ARBA" id="ARBA00004342"/>
    </source>
</evidence>
<evidence type="ECO:0000256" key="11">
    <source>
        <dbReference type="SAM" id="MobiDB-lite"/>
    </source>
</evidence>
<keyword evidence="7" id="KW-0342">GTP-binding</keyword>
<evidence type="ECO:0000256" key="6">
    <source>
        <dbReference type="ARBA" id="ARBA00022927"/>
    </source>
</evidence>
<evidence type="ECO:0000313" key="13">
    <source>
        <dbReference type="EMBL" id="CAG8399652.1"/>
    </source>
</evidence>
<feature type="region of interest" description="Disordered" evidence="11">
    <location>
        <begin position="246"/>
        <end position="272"/>
    </location>
</feature>
<dbReference type="GO" id="GO:0005768">
    <property type="term" value="C:endosome"/>
    <property type="evidence" value="ECO:0007669"/>
    <property type="project" value="UniProtKB-ARBA"/>
</dbReference>
<evidence type="ECO:0000256" key="8">
    <source>
        <dbReference type="ARBA" id="ARBA00023136"/>
    </source>
</evidence>
<keyword evidence="6" id="KW-0653">Protein transport</keyword>
<dbReference type="GO" id="GO:0016050">
    <property type="term" value="P:vesicle organization"/>
    <property type="evidence" value="ECO:0007669"/>
    <property type="project" value="UniProtKB-ARBA"/>
</dbReference>
<dbReference type="NCBIfam" id="TIGR00231">
    <property type="entry name" value="small_GTP"/>
    <property type="match status" value="1"/>
</dbReference>
<keyword evidence="3" id="KW-0813">Transport</keyword>
<dbReference type="CDD" id="cd01860">
    <property type="entry name" value="Rab5_related"/>
    <property type="match status" value="1"/>
</dbReference>
<protein>
    <recommendedName>
        <fullName evidence="15">Small GTPase superfamily, Rab type</fullName>
    </recommendedName>
</protein>
<dbReference type="Proteomes" id="UP001152592">
    <property type="component" value="Unassembled WGS sequence"/>
</dbReference>
<keyword evidence="4" id="KW-1003">Cell membrane</keyword>
<dbReference type="SMART" id="SM00174">
    <property type="entry name" value="RHO"/>
    <property type="match status" value="1"/>
</dbReference>
<dbReference type="SMART" id="SM00175">
    <property type="entry name" value="RAB"/>
    <property type="match status" value="1"/>
</dbReference>
<dbReference type="AlphaFoldDB" id="A0A9W4NRW4"/>